<dbReference type="EMBL" id="CM000950">
    <property type="protein sequence ID" value="EFH30889.1"/>
    <property type="molecule type" value="Genomic_DNA"/>
</dbReference>
<gene>
    <name evidence="1" type="ORF">SSDG_06107</name>
</gene>
<evidence type="ECO:0000313" key="1">
    <source>
        <dbReference type="EMBL" id="EFH30889.1"/>
    </source>
</evidence>
<dbReference type="AlphaFoldDB" id="D6XA07"/>
<dbReference type="HOGENOM" id="CLU_1795419_0_0_11"/>
<keyword evidence="2" id="KW-1185">Reference proteome</keyword>
<reference evidence="2" key="2">
    <citation type="submission" date="2009-10" db="EMBL/GenBank/DDBJ databases">
        <title>The genome sequence of Streptomyces pristinaespiralis strain ATCC 25486.</title>
        <authorList>
            <consortium name="The Broad Institute Genome Sequencing Platform"/>
            <consortium name="Broad Institute Microbial Sequencing Center"/>
            <person name="Fischbach M."/>
            <person name="Godfrey P."/>
            <person name="Ward D."/>
            <person name="Young S."/>
            <person name="Zeng Q."/>
            <person name="Koehrsen M."/>
            <person name="Alvarado L."/>
            <person name="Berlin A.M."/>
            <person name="Bochicchio J."/>
            <person name="Borenstein D."/>
            <person name="Chapman S.B."/>
            <person name="Chen Z."/>
            <person name="Engels R."/>
            <person name="Freedman E."/>
            <person name="Gellesch M."/>
            <person name="Goldberg J."/>
            <person name="Griggs A."/>
            <person name="Gujja S."/>
            <person name="Heilman E.R."/>
            <person name="Heiman D.I."/>
            <person name="Hepburn T.A."/>
            <person name="Howarth C."/>
            <person name="Jen D."/>
            <person name="Larson L."/>
            <person name="Lewis B."/>
            <person name="Mehta T."/>
            <person name="Park D."/>
            <person name="Pearson M."/>
            <person name="Richards J."/>
            <person name="Roberts A."/>
            <person name="Saif S."/>
            <person name="Shea T.D."/>
            <person name="Shenoy N."/>
            <person name="Sisk P."/>
            <person name="Stolte C."/>
            <person name="Sykes S.N."/>
            <person name="Thomson T."/>
            <person name="Walk T."/>
            <person name="White J."/>
            <person name="Yandava C."/>
            <person name="Straight P."/>
            <person name="Clardy J."/>
            <person name="Hung D."/>
            <person name="Kolter R."/>
            <person name="Mekalanos J."/>
            <person name="Walker S."/>
            <person name="Walsh C.T."/>
            <person name="Wieland-Brown L.C."/>
            <person name="Haas B."/>
            <person name="Nusbaum C."/>
            <person name="Birren B."/>
        </authorList>
    </citation>
    <scope>NUCLEOTIDE SEQUENCE [LARGE SCALE GENOMIC DNA]</scope>
    <source>
        <strain evidence="2">ATCC 25486 / DSM 40338 / CBS 914.69 / JCM 4507 / NBRC 13074 / NRRL 2958 / 5647</strain>
    </source>
</reference>
<reference evidence="2" key="1">
    <citation type="submission" date="2008-02" db="EMBL/GenBank/DDBJ databases">
        <authorList>
            <consortium name="The Broad Institute Genome Sequencing Platform"/>
            <person name="Fischbach M."/>
            <person name="Ward D."/>
            <person name="Young S."/>
            <person name="Jaffe D."/>
            <person name="Gnerre S."/>
            <person name="Berlin A."/>
            <person name="Heiman D."/>
            <person name="Hepburn T."/>
            <person name="Sykes S."/>
            <person name="Alvarado L."/>
            <person name="Kodira C.D."/>
            <person name="Straight P."/>
            <person name="Clardy J."/>
            <person name="Hung D."/>
            <person name="Kolter R."/>
            <person name="Mekalanos J."/>
            <person name="Walker S."/>
            <person name="Walsh C.T."/>
            <person name="Lander E."/>
            <person name="Galagan J."/>
            <person name="Nusbaum C."/>
            <person name="Birren B."/>
        </authorList>
    </citation>
    <scope>NUCLEOTIDE SEQUENCE [LARGE SCALE GENOMIC DNA]</scope>
    <source>
        <strain evidence="2">ATCC 25486 / DSM 40338 / CBS 914.69 / JCM 4507 / NBRC 13074 / NRRL 2958 / 5647</strain>
    </source>
</reference>
<protein>
    <submittedName>
        <fullName evidence="1">Uncharacterized protein</fullName>
    </submittedName>
</protein>
<name>D6XA07_STRE2</name>
<proteinExistence type="predicted"/>
<sequence length="144" mass="15391">MHSTHDATMTAEQFSTVFQVTKEFNSIPEDVVLESGFPVQSPSEILELARRIRKSLLAGPVDVHFVSPSASDSRTLRISASAGEQGHGAASTGEVPLAAGQLWRPLIDVAVATLGEKELRFRTGFTKDEVASAAAPLDDLFAVQ</sequence>
<dbReference type="Proteomes" id="UP000002805">
    <property type="component" value="Chromosome"/>
</dbReference>
<dbReference type="GeneID" id="97237012"/>
<evidence type="ECO:0000313" key="2">
    <source>
        <dbReference type="Proteomes" id="UP000002805"/>
    </source>
</evidence>
<accession>D6XA07</accession>
<organism evidence="1 2">
    <name type="scientific">Streptomyces pristinaespiralis (strain ATCC 25486 / DSM 40338 / CBS 914.69 / JCM 4507 / KCC S-0507 / NBRC 13074 / NRRL 2958 / 5647)</name>
    <dbReference type="NCBI Taxonomy" id="457429"/>
    <lineage>
        <taxon>Bacteria</taxon>
        <taxon>Bacillati</taxon>
        <taxon>Actinomycetota</taxon>
        <taxon>Actinomycetes</taxon>
        <taxon>Kitasatosporales</taxon>
        <taxon>Streptomycetaceae</taxon>
        <taxon>Streptomyces</taxon>
    </lineage>
</organism>
<dbReference type="RefSeq" id="WP_005310769.1">
    <property type="nucleotide sequence ID" value="NZ_CM000950.1"/>
</dbReference>